<organism evidence="1 2">
    <name type="scientific">Penicillium daleae</name>
    <dbReference type="NCBI Taxonomy" id="63821"/>
    <lineage>
        <taxon>Eukaryota</taxon>
        <taxon>Fungi</taxon>
        <taxon>Dikarya</taxon>
        <taxon>Ascomycota</taxon>
        <taxon>Pezizomycotina</taxon>
        <taxon>Eurotiomycetes</taxon>
        <taxon>Eurotiomycetidae</taxon>
        <taxon>Eurotiales</taxon>
        <taxon>Aspergillaceae</taxon>
        <taxon>Penicillium</taxon>
    </lineage>
</organism>
<dbReference type="GeneID" id="81594372"/>
<evidence type="ECO:0000313" key="2">
    <source>
        <dbReference type="Proteomes" id="UP001213681"/>
    </source>
</evidence>
<protein>
    <submittedName>
        <fullName evidence="1">Uncharacterized protein</fullName>
    </submittedName>
</protein>
<dbReference type="RefSeq" id="XP_056771896.1">
    <property type="nucleotide sequence ID" value="XM_056904129.1"/>
</dbReference>
<reference evidence="1" key="2">
    <citation type="journal article" date="2023" name="IMA Fungus">
        <title>Comparative genomic study of the Penicillium genus elucidates a diverse pangenome and 15 lateral gene transfer events.</title>
        <authorList>
            <person name="Petersen C."/>
            <person name="Sorensen T."/>
            <person name="Nielsen M.R."/>
            <person name="Sondergaard T.E."/>
            <person name="Sorensen J.L."/>
            <person name="Fitzpatrick D.A."/>
            <person name="Frisvad J.C."/>
            <person name="Nielsen K.L."/>
        </authorList>
    </citation>
    <scope>NUCLEOTIDE SEQUENCE</scope>
    <source>
        <strain evidence="1">IBT 16125</strain>
    </source>
</reference>
<gene>
    <name evidence="1" type="ORF">N7458_000735</name>
</gene>
<dbReference type="AlphaFoldDB" id="A0AAD6CGG8"/>
<comment type="caution">
    <text evidence="1">The sequence shown here is derived from an EMBL/GenBank/DDBJ whole genome shotgun (WGS) entry which is preliminary data.</text>
</comment>
<reference evidence="1" key="1">
    <citation type="submission" date="2022-12" db="EMBL/GenBank/DDBJ databases">
        <authorList>
            <person name="Petersen C."/>
        </authorList>
    </citation>
    <scope>NUCLEOTIDE SEQUENCE</scope>
    <source>
        <strain evidence="1">IBT 16125</strain>
    </source>
</reference>
<dbReference type="EMBL" id="JAPVEA010000001">
    <property type="protein sequence ID" value="KAJ5465049.1"/>
    <property type="molecule type" value="Genomic_DNA"/>
</dbReference>
<evidence type="ECO:0000313" key="1">
    <source>
        <dbReference type="EMBL" id="KAJ5465049.1"/>
    </source>
</evidence>
<dbReference type="Proteomes" id="UP001213681">
    <property type="component" value="Unassembled WGS sequence"/>
</dbReference>
<proteinExistence type="predicted"/>
<name>A0AAD6CGG8_9EURO</name>
<keyword evidence="2" id="KW-1185">Reference proteome</keyword>
<accession>A0AAD6CGG8</accession>
<sequence>MHRFRARAAAGKITRRVAHITPDHNPDLTHEYENVRTAFIFSRVRAEIIRIIDEAIQSARETMVAISTTITEDSTTSRDSLTRAPATALDGLGKHLWTGRSEDLEEAIQVLRSPVLALTIDGDKDPVGRLARRLEDLSVQLLRLYKRKGRAGDLDQAIIKSRRALALTRVMTLPVLTGWSTWLNSSQYGIYGPEEEMI</sequence>